<reference evidence="8" key="1">
    <citation type="submission" date="2020-03" db="EMBL/GenBank/DDBJ databases">
        <title>A mixture of massive structural variations and highly conserved coding sequences in Ustilaginoidea virens genome.</title>
        <authorList>
            <person name="Zhang K."/>
            <person name="Zhao Z."/>
            <person name="Zhang Z."/>
            <person name="Li Y."/>
            <person name="Hsiang T."/>
            <person name="Sun W."/>
        </authorList>
    </citation>
    <scope>NUCLEOTIDE SEQUENCE</scope>
    <source>
        <strain evidence="8">UV-8b</strain>
    </source>
</reference>
<dbReference type="RefSeq" id="XP_042994864.1">
    <property type="nucleotide sequence ID" value="XM_043138930.1"/>
</dbReference>
<dbReference type="OrthoDB" id="16516at2759"/>
<keyword evidence="1" id="KW-0698">rRNA processing</keyword>
<dbReference type="GO" id="GO:0000027">
    <property type="term" value="P:ribosomal large subunit assembly"/>
    <property type="evidence" value="ECO:0007669"/>
    <property type="project" value="TreeGrafter"/>
</dbReference>
<proteinExistence type="predicted"/>
<organism evidence="8 9">
    <name type="scientific">Ustilaginoidea virens</name>
    <name type="common">Rice false smut fungus</name>
    <name type="synonym">Villosiclava virens</name>
    <dbReference type="NCBI Taxonomy" id="1159556"/>
    <lineage>
        <taxon>Eukaryota</taxon>
        <taxon>Fungi</taxon>
        <taxon>Dikarya</taxon>
        <taxon>Ascomycota</taxon>
        <taxon>Pezizomycotina</taxon>
        <taxon>Sordariomycetes</taxon>
        <taxon>Hypocreomycetidae</taxon>
        <taxon>Hypocreales</taxon>
        <taxon>Clavicipitaceae</taxon>
        <taxon>Ustilaginoidea</taxon>
    </lineage>
</organism>
<dbReference type="GO" id="GO:0004527">
    <property type="term" value="F:exonuclease activity"/>
    <property type="evidence" value="ECO:0007669"/>
    <property type="project" value="UniProtKB-KW"/>
</dbReference>
<feature type="compositionally biased region" description="Basic residues" evidence="6">
    <location>
        <begin position="8"/>
        <end position="20"/>
    </location>
</feature>
<keyword evidence="3" id="KW-0378">Hydrolase</keyword>
<evidence type="ECO:0000313" key="9">
    <source>
        <dbReference type="Proteomes" id="UP000027002"/>
    </source>
</evidence>
<evidence type="ECO:0000256" key="4">
    <source>
        <dbReference type="ARBA" id="ARBA00022839"/>
    </source>
</evidence>
<protein>
    <recommendedName>
        <fullName evidence="7">Exonuclease domain-containing protein</fullName>
    </recommendedName>
</protein>
<dbReference type="Proteomes" id="UP000027002">
    <property type="component" value="Chromosome 1"/>
</dbReference>
<evidence type="ECO:0000256" key="3">
    <source>
        <dbReference type="ARBA" id="ARBA00022801"/>
    </source>
</evidence>
<dbReference type="EMBL" id="CP072753">
    <property type="protein sequence ID" value="QUC17191.1"/>
    <property type="molecule type" value="Genomic_DNA"/>
</dbReference>
<dbReference type="SUPFAM" id="SSF53098">
    <property type="entry name" value="Ribonuclease H-like"/>
    <property type="match status" value="1"/>
</dbReference>
<evidence type="ECO:0000256" key="5">
    <source>
        <dbReference type="ARBA" id="ARBA00025599"/>
    </source>
</evidence>
<dbReference type="InterPro" id="IPR036397">
    <property type="entry name" value="RNaseH_sf"/>
</dbReference>
<feature type="region of interest" description="Disordered" evidence="6">
    <location>
        <begin position="267"/>
        <end position="294"/>
    </location>
</feature>
<dbReference type="AlphaFoldDB" id="A0A8E5MEC3"/>
<accession>A0A8E5MEC3</accession>
<dbReference type="GO" id="GO:0005634">
    <property type="term" value="C:nucleus"/>
    <property type="evidence" value="ECO:0007669"/>
    <property type="project" value="TreeGrafter"/>
</dbReference>
<dbReference type="SMART" id="SM00479">
    <property type="entry name" value="EXOIII"/>
    <property type="match status" value="1"/>
</dbReference>
<evidence type="ECO:0000313" key="8">
    <source>
        <dbReference type="EMBL" id="QUC17191.1"/>
    </source>
</evidence>
<dbReference type="GeneID" id="66062210"/>
<evidence type="ECO:0000256" key="2">
    <source>
        <dbReference type="ARBA" id="ARBA00022722"/>
    </source>
</evidence>
<dbReference type="InterPro" id="IPR013520">
    <property type="entry name" value="Ribonucl_H"/>
</dbReference>
<keyword evidence="4" id="KW-0269">Exonuclease</keyword>
<dbReference type="InterPro" id="IPR012337">
    <property type="entry name" value="RNaseH-like_sf"/>
</dbReference>
<feature type="domain" description="Exonuclease" evidence="7">
    <location>
        <begin position="136"/>
        <end position="342"/>
    </location>
</feature>
<dbReference type="InterPro" id="IPR047021">
    <property type="entry name" value="REXO1/3/4-like"/>
</dbReference>
<feature type="compositionally biased region" description="Polar residues" evidence="6">
    <location>
        <begin position="25"/>
        <end position="35"/>
    </location>
</feature>
<dbReference type="KEGG" id="uvi:66062210"/>
<comment type="function">
    <text evidence="5">Exoribonuclease involved in ribosome biosynthesis. Involved in the processing of ITS1, the internal transcribed spacer localized between the 18S and 5.8S rRNAs.</text>
</comment>
<gene>
    <name evidence="8" type="ORF">UV8b_01432</name>
</gene>
<dbReference type="Gene3D" id="3.30.420.10">
    <property type="entry name" value="Ribonuclease H-like superfamily/Ribonuclease H"/>
    <property type="match status" value="1"/>
</dbReference>
<sequence length="343" mass="37945">MRCERCSKVLKRDRRNRPLKPKLPLTQTAGRATSSQDDDPVLSGSGLRKLNIHGHSCEAASEPGDSEPRQPAGKLACRFHPGRVANKTWTCCRRPPLSKPCSGNTQHTPRQYPNGHLERNWRFYETPSERHASHVAAVALDCEMGVASSGDSELIRVSVLDFFTGAVLLDKLVYPSVRMAHYNTRFSGVTWQAMEEACRRRNCLFGRDAARQAVCELVGPDTVVVCHAGHGDLVSLRWIHRRTVDTLVIETRRREIELACSKVRQDSEPAASLPHEVGQGAVKAPDAAEREPAARQDGLSLKALALQRLKRAIQVSGRGHDSVQDALATRDLVQWYIANPASS</sequence>
<keyword evidence="2" id="KW-0540">Nuclease</keyword>
<dbReference type="PANTHER" id="PTHR12801:SF45">
    <property type="entry name" value="RNA EXONUCLEASE 4"/>
    <property type="match status" value="1"/>
</dbReference>
<evidence type="ECO:0000259" key="7">
    <source>
        <dbReference type="SMART" id="SM00479"/>
    </source>
</evidence>
<evidence type="ECO:0000256" key="1">
    <source>
        <dbReference type="ARBA" id="ARBA00022552"/>
    </source>
</evidence>
<dbReference type="CDD" id="cd06137">
    <property type="entry name" value="DEDDh_RNase"/>
    <property type="match status" value="1"/>
</dbReference>
<dbReference type="PANTHER" id="PTHR12801">
    <property type="entry name" value="RNA EXONUCLEASE REXO1 / RECO3 FAMILY MEMBER-RELATED"/>
    <property type="match status" value="1"/>
</dbReference>
<keyword evidence="9" id="KW-1185">Reference proteome</keyword>
<evidence type="ECO:0000256" key="6">
    <source>
        <dbReference type="SAM" id="MobiDB-lite"/>
    </source>
</evidence>
<name>A0A8E5MEC3_USTVR</name>
<feature type="region of interest" description="Disordered" evidence="6">
    <location>
        <begin position="1"/>
        <end position="47"/>
    </location>
</feature>
<dbReference type="GO" id="GO:0003676">
    <property type="term" value="F:nucleic acid binding"/>
    <property type="evidence" value="ECO:0007669"/>
    <property type="project" value="InterPro"/>
</dbReference>
<dbReference type="GO" id="GO:0006364">
    <property type="term" value="P:rRNA processing"/>
    <property type="evidence" value="ECO:0007669"/>
    <property type="project" value="UniProtKB-KW"/>
</dbReference>